<name>A0A246JKE1_9BURK</name>
<evidence type="ECO:0000256" key="2">
    <source>
        <dbReference type="ARBA" id="ARBA00023015"/>
    </source>
</evidence>
<dbReference type="Proteomes" id="UP000197468">
    <property type="component" value="Unassembled WGS sequence"/>
</dbReference>
<evidence type="ECO:0000256" key="1">
    <source>
        <dbReference type="ARBA" id="ARBA00009437"/>
    </source>
</evidence>
<feature type="region of interest" description="Disordered" evidence="5">
    <location>
        <begin position="308"/>
        <end position="329"/>
    </location>
</feature>
<evidence type="ECO:0000256" key="4">
    <source>
        <dbReference type="ARBA" id="ARBA00023163"/>
    </source>
</evidence>
<dbReference type="FunFam" id="1.10.10.10:FF:000001">
    <property type="entry name" value="LysR family transcriptional regulator"/>
    <property type="match status" value="1"/>
</dbReference>
<dbReference type="Gene3D" id="1.10.10.10">
    <property type="entry name" value="Winged helix-like DNA-binding domain superfamily/Winged helix DNA-binding domain"/>
    <property type="match status" value="1"/>
</dbReference>
<evidence type="ECO:0000313" key="8">
    <source>
        <dbReference type="Proteomes" id="UP000197468"/>
    </source>
</evidence>
<dbReference type="PANTHER" id="PTHR30537:SF5">
    <property type="entry name" value="HTH-TYPE TRANSCRIPTIONAL ACTIVATOR TTDR-RELATED"/>
    <property type="match status" value="1"/>
</dbReference>
<sequence>MGRLEDLQAFARVVDARSFSGAAKLLGATKSAVSKQVARLEQQLGTRLLHRTTRSISATAEGRGVYERALRLIEEAQALDAELAGQREQPRGVLRLSTSTAFGNLQFTALLVEFCARHPQLQVVLGLNDRYVDLAEEGFDVVLRLTGRPSPGLVARRLADIRFVPCASPAYLAAQGTPRVVADLADHRCLRFGYLHAPERWRFRHAVDGEAEVEISGTLRFESGLTANSSESLRVAALAGMGVAVLPTYAIGADLRAGRLTALLPDWTPLGGPAEANVLYAVYLPSRFPSPKVRALIDFMVEQFGDVPPWDRPPSDEPGVDRAAAPGAG</sequence>
<dbReference type="GO" id="GO:0003700">
    <property type="term" value="F:DNA-binding transcription factor activity"/>
    <property type="evidence" value="ECO:0007669"/>
    <property type="project" value="InterPro"/>
</dbReference>
<dbReference type="PRINTS" id="PR00039">
    <property type="entry name" value="HTHLYSR"/>
</dbReference>
<comment type="caution">
    <text evidence="7">The sequence shown here is derived from an EMBL/GenBank/DDBJ whole genome shotgun (WGS) entry which is preliminary data.</text>
</comment>
<protein>
    <recommendedName>
        <fullName evidence="6">HTH lysR-type domain-containing protein</fullName>
    </recommendedName>
</protein>
<keyword evidence="3" id="KW-0238">DNA-binding</keyword>
<dbReference type="InterPro" id="IPR058163">
    <property type="entry name" value="LysR-type_TF_proteobact-type"/>
</dbReference>
<comment type="similarity">
    <text evidence="1">Belongs to the LysR transcriptional regulatory family.</text>
</comment>
<dbReference type="SUPFAM" id="SSF53850">
    <property type="entry name" value="Periplasmic binding protein-like II"/>
    <property type="match status" value="1"/>
</dbReference>
<evidence type="ECO:0000313" key="7">
    <source>
        <dbReference type="EMBL" id="OWQ92963.1"/>
    </source>
</evidence>
<reference evidence="7 8" key="1">
    <citation type="journal article" date="2008" name="Int. J. Syst. Evol. Microbiol.">
        <title>Description of Roseateles aquatilis sp. nov. and Roseateles terrae sp. nov., in the class Betaproteobacteria, and emended description of the genus Roseateles.</title>
        <authorList>
            <person name="Gomila M."/>
            <person name="Bowien B."/>
            <person name="Falsen E."/>
            <person name="Moore E.R."/>
            <person name="Lalucat J."/>
        </authorList>
    </citation>
    <scope>NUCLEOTIDE SEQUENCE [LARGE SCALE GENOMIC DNA]</scope>
    <source>
        <strain evidence="7 8">CCUG 48205</strain>
    </source>
</reference>
<keyword evidence="8" id="KW-1185">Reference proteome</keyword>
<dbReference type="OrthoDB" id="8705920at2"/>
<dbReference type="SUPFAM" id="SSF46785">
    <property type="entry name" value="Winged helix' DNA-binding domain"/>
    <property type="match status" value="1"/>
</dbReference>
<dbReference type="GO" id="GO:0043565">
    <property type="term" value="F:sequence-specific DNA binding"/>
    <property type="evidence" value="ECO:0007669"/>
    <property type="project" value="TreeGrafter"/>
</dbReference>
<dbReference type="CDD" id="cd08422">
    <property type="entry name" value="PBP2_CrgA_like"/>
    <property type="match status" value="1"/>
</dbReference>
<evidence type="ECO:0000256" key="3">
    <source>
        <dbReference type="ARBA" id="ARBA00023125"/>
    </source>
</evidence>
<dbReference type="InterPro" id="IPR036388">
    <property type="entry name" value="WH-like_DNA-bd_sf"/>
</dbReference>
<organism evidence="7 8">
    <name type="scientific">Roseateles aquatilis</name>
    <dbReference type="NCBI Taxonomy" id="431061"/>
    <lineage>
        <taxon>Bacteria</taxon>
        <taxon>Pseudomonadati</taxon>
        <taxon>Pseudomonadota</taxon>
        <taxon>Betaproteobacteria</taxon>
        <taxon>Burkholderiales</taxon>
        <taxon>Sphaerotilaceae</taxon>
        <taxon>Roseateles</taxon>
    </lineage>
</organism>
<evidence type="ECO:0000256" key="5">
    <source>
        <dbReference type="SAM" id="MobiDB-lite"/>
    </source>
</evidence>
<feature type="domain" description="HTH lysR-type" evidence="6">
    <location>
        <begin position="1"/>
        <end position="59"/>
    </location>
</feature>
<dbReference type="GO" id="GO:0006351">
    <property type="term" value="P:DNA-templated transcription"/>
    <property type="evidence" value="ECO:0007669"/>
    <property type="project" value="TreeGrafter"/>
</dbReference>
<dbReference type="InterPro" id="IPR000847">
    <property type="entry name" value="LysR_HTH_N"/>
</dbReference>
<dbReference type="InterPro" id="IPR036390">
    <property type="entry name" value="WH_DNA-bd_sf"/>
</dbReference>
<gene>
    <name evidence="7" type="ORF">CDN99_00160</name>
</gene>
<evidence type="ECO:0000259" key="6">
    <source>
        <dbReference type="PROSITE" id="PS50931"/>
    </source>
</evidence>
<dbReference type="Gene3D" id="3.40.190.290">
    <property type="match status" value="1"/>
</dbReference>
<dbReference type="InterPro" id="IPR005119">
    <property type="entry name" value="LysR_subst-bd"/>
</dbReference>
<dbReference type="EMBL" id="NIOF01000001">
    <property type="protein sequence ID" value="OWQ92963.1"/>
    <property type="molecule type" value="Genomic_DNA"/>
</dbReference>
<dbReference type="Pfam" id="PF00126">
    <property type="entry name" value="HTH_1"/>
    <property type="match status" value="1"/>
</dbReference>
<keyword evidence="2" id="KW-0805">Transcription regulation</keyword>
<accession>A0A246JKE1</accession>
<dbReference type="RefSeq" id="WP_088382111.1">
    <property type="nucleotide sequence ID" value="NZ_NIOF01000001.1"/>
</dbReference>
<dbReference type="Pfam" id="PF03466">
    <property type="entry name" value="LysR_substrate"/>
    <property type="match status" value="1"/>
</dbReference>
<keyword evidence="4" id="KW-0804">Transcription</keyword>
<dbReference type="PANTHER" id="PTHR30537">
    <property type="entry name" value="HTH-TYPE TRANSCRIPTIONAL REGULATOR"/>
    <property type="match status" value="1"/>
</dbReference>
<dbReference type="PROSITE" id="PS50931">
    <property type="entry name" value="HTH_LYSR"/>
    <property type="match status" value="1"/>
</dbReference>
<proteinExistence type="inferred from homology"/>
<dbReference type="AlphaFoldDB" id="A0A246JKE1"/>